<feature type="region of interest" description="Disordered" evidence="6">
    <location>
        <begin position="1075"/>
        <end position="1134"/>
    </location>
</feature>
<dbReference type="PANTHER" id="PTHR23253:SF78">
    <property type="entry name" value="EUKARYOTIC TRANSLATION INITIATION FACTOR 4G1, ISOFORM B-RELATED"/>
    <property type="match status" value="1"/>
</dbReference>
<dbReference type="InterPro" id="IPR003890">
    <property type="entry name" value="MIF4G-like_typ-3"/>
</dbReference>
<feature type="compositionally biased region" description="Polar residues" evidence="6">
    <location>
        <begin position="509"/>
        <end position="520"/>
    </location>
</feature>
<feature type="region of interest" description="Disordered" evidence="6">
    <location>
        <begin position="747"/>
        <end position="780"/>
    </location>
</feature>
<dbReference type="InterPro" id="IPR003307">
    <property type="entry name" value="W2_domain"/>
</dbReference>
<dbReference type="InterPro" id="IPR016024">
    <property type="entry name" value="ARM-type_fold"/>
</dbReference>
<evidence type="ECO:0000256" key="6">
    <source>
        <dbReference type="SAM" id="MobiDB-lite"/>
    </source>
</evidence>
<feature type="compositionally biased region" description="Polar residues" evidence="6">
    <location>
        <begin position="276"/>
        <end position="293"/>
    </location>
</feature>
<evidence type="ECO:0000259" key="8">
    <source>
        <dbReference type="PROSITE" id="PS51366"/>
    </source>
</evidence>
<feature type="compositionally biased region" description="Gly residues" evidence="6">
    <location>
        <begin position="766"/>
        <end position="778"/>
    </location>
</feature>
<feature type="domain" description="W2" evidence="7">
    <location>
        <begin position="1470"/>
        <end position="1633"/>
    </location>
</feature>
<evidence type="ECO:0000256" key="5">
    <source>
        <dbReference type="ARBA" id="ARBA00022917"/>
    </source>
</evidence>
<evidence type="ECO:0000313" key="9">
    <source>
        <dbReference type="Proteomes" id="UP000695000"/>
    </source>
</evidence>
<dbReference type="PANTHER" id="PTHR23253">
    <property type="entry name" value="EUKARYOTIC TRANSLATION INITIATION FACTOR 4 GAMMA"/>
    <property type="match status" value="1"/>
</dbReference>
<dbReference type="CDD" id="cd11559">
    <property type="entry name" value="W2_eIF4G1_like"/>
    <property type="match status" value="1"/>
</dbReference>
<dbReference type="Proteomes" id="UP000695000">
    <property type="component" value="Unplaced"/>
</dbReference>
<feature type="region of interest" description="Disordered" evidence="6">
    <location>
        <begin position="571"/>
        <end position="596"/>
    </location>
</feature>
<feature type="region of interest" description="Disordered" evidence="6">
    <location>
        <begin position="46"/>
        <end position="106"/>
    </location>
</feature>
<dbReference type="SMART" id="SM00543">
    <property type="entry name" value="MIF4G"/>
    <property type="match status" value="1"/>
</dbReference>
<dbReference type="SMART" id="SM00515">
    <property type="entry name" value="eIF5C"/>
    <property type="match status" value="1"/>
</dbReference>
<feature type="region of interest" description="Disordered" evidence="6">
    <location>
        <begin position="217"/>
        <end position="293"/>
    </location>
</feature>
<evidence type="ECO:0000256" key="1">
    <source>
        <dbReference type="ARBA" id="ARBA00005775"/>
    </source>
</evidence>
<feature type="compositionally biased region" description="Pro residues" evidence="6">
    <location>
        <begin position="69"/>
        <end position="79"/>
    </location>
</feature>
<dbReference type="Pfam" id="PF21140">
    <property type="entry name" value="eIF4G1-like_eIF4E-bd"/>
    <property type="match status" value="1"/>
</dbReference>
<gene>
    <name evidence="10" type="primary">LOC108558618</name>
</gene>
<evidence type="ECO:0000256" key="2">
    <source>
        <dbReference type="ARBA" id="ARBA00022540"/>
    </source>
</evidence>
<evidence type="ECO:0000256" key="3">
    <source>
        <dbReference type="ARBA" id="ARBA00022553"/>
    </source>
</evidence>
<feature type="compositionally biased region" description="Polar residues" evidence="6">
    <location>
        <begin position="1195"/>
        <end position="1208"/>
    </location>
</feature>
<protein>
    <submittedName>
        <fullName evidence="10">Eukaryotic translation initiation factor 4 gamma 3-like isoform X1</fullName>
    </submittedName>
</protein>
<proteinExistence type="inferred from homology"/>
<feature type="compositionally biased region" description="Polar residues" evidence="6">
    <location>
        <begin position="1235"/>
        <end position="1245"/>
    </location>
</feature>
<dbReference type="Pfam" id="PF02020">
    <property type="entry name" value="W2"/>
    <property type="match status" value="1"/>
</dbReference>
<organism evidence="9 10">
    <name type="scientific">Nicrophorus vespilloides</name>
    <name type="common">Boreal carrion beetle</name>
    <dbReference type="NCBI Taxonomy" id="110193"/>
    <lineage>
        <taxon>Eukaryota</taxon>
        <taxon>Metazoa</taxon>
        <taxon>Ecdysozoa</taxon>
        <taxon>Arthropoda</taxon>
        <taxon>Hexapoda</taxon>
        <taxon>Insecta</taxon>
        <taxon>Pterygota</taxon>
        <taxon>Neoptera</taxon>
        <taxon>Endopterygota</taxon>
        <taxon>Coleoptera</taxon>
        <taxon>Polyphaga</taxon>
        <taxon>Staphyliniformia</taxon>
        <taxon>Silphidae</taxon>
        <taxon>Nicrophorinae</taxon>
        <taxon>Nicrophorus</taxon>
    </lineage>
</organism>
<dbReference type="InterPro" id="IPR003891">
    <property type="entry name" value="Initiation_fac_eIF4g_MI"/>
</dbReference>
<feature type="region of interest" description="Disordered" evidence="6">
    <location>
        <begin position="485"/>
        <end position="520"/>
    </location>
</feature>
<evidence type="ECO:0000256" key="4">
    <source>
        <dbReference type="ARBA" id="ARBA00022845"/>
    </source>
</evidence>
<feature type="region of interest" description="Disordered" evidence="6">
    <location>
        <begin position="652"/>
        <end position="672"/>
    </location>
</feature>
<reference evidence="10" key="1">
    <citation type="submission" date="2025-08" db="UniProtKB">
        <authorList>
            <consortium name="RefSeq"/>
        </authorList>
    </citation>
    <scope>IDENTIFICATION</scope>
    <source>
        <tissue evidence="10">Whole Larva</tissue>
    </source>
</reference>
<keyword evidence="3" id="KW-0597">Phosphoprotein</keyword>
<feature type="region of interest" description="Disordered" evidence="6">
    <location>
        <begin position="1186"/>
        <end position="1261"/>
    </location>
</feature>
<sequence>MNICISEDQIRGGCYKGRWSPRAEMSGNQKQAPQVVPQARFPQGSYIQNLQRPPTPHNRSDVFHVGNPPYMPQQQPPPNLQGNPGQIRNMGPTGPPNQTPTPPNADLKVPHVQQQTAMNMQFIPRGGTFYRPQGQATGRVMNRAQNQHQNIYPPGSQLMTGFSQVPQMAYFNMAYPQRHVLQNYQLVGNQLSYQYPHAAPPAHAQYFQQFNAINVQRQPPTPQVPPMQQNMGHPPQQNVSISSSPQPNNQNNKTRPNAIPIIDPKTNIPVKIDDSSPLSRESSACQTPQPAEINSSKEVQAIFAKKVAQSLSDEVYPNCILEYDGVAPQGSKLQVPKKEFVPASTIKESFTPVVSAKTNCEERTIVNKPQLKDRESPVKSIRKQKEPTIVVPKENKEVKEKEISVEKPVIQEIVTENPPVLPPSTTPPAPVVSSPSVIKEIKEKENIVKEEKKCVKKDKMDSNKLVVNSSAQEVTQEQPAVIAPTVVPTVQQPDAKTKQTPHMKEVPKQSGTTQTQNLPKTQMMKAAPPLQPAKQINKVIKEVKGTNKEATEMETLTDNIDNNIISTPAAVTSDKNTPISVNNQEMNKASKADEPVTINTVKPEMNAMPKPRIDVTDIVKEKPRPFVAPAPVESKDETDKASVTNEKIVQAKNEMNAKNIDTEEPADAKSVLPYKENQWSPYNKDGKKQYEKDFLIALRNFPMSKQKPDNILNEIVAQDDKSRLGDVSRYGGRNDFAPSFGGGCNFSGKSTSQRGVPTKRGSQQGKIGGGGGSKGGKSGSTIRVSISIKEDVKLHETENAWKPARMNSTGGVQSDDDKKTAELYRKVRGVLNKLTPQKFATLIDQIKSLPIDTTSRLQGVIDLVFEKAVDEPNFSVAYALMCKELALMEVPVSPGSSECVNFRKLLITRCQVEFERNSYEETTRNEKLKEIGECTDPEKKKELTLILDDDDRRLRRKSVGNIRFIGELFKQQMLTVSIMMRCLYILLENKDEERLECLCKLLSTVGKELENRKVGLNDIFSTMKEIADKNSNNKISSRVRFMLQDVIDLRLCSWVPRRQDLNPKTMDQIQKEAVNEQLTSQALNSGPITPRKEDSRGMNSNFGDRKQRGNARNTGEDGWSTATTRGKSNMPFVQSDKLKIKQPNIEEPFGSAIAFGNWARGSNAKIPQVSSTNTATNMFAALAVSGDHDSRTGGHRSSSYKDSYNAKGSSLDRISFKQYDGHGSRSGSQHRSNDNSHSNTPSPAQQVLPPSKPPMRPEQPEIKKVHKEVEKKLDEQARTKLINQLKSTLDEYTGNFVNLKECVEDFMEVPTSELDFILDELFNYLLDKSNDIRKKCGGLFAHLIISKILPLESFAQIIETSFSYYEDVIVDIPNLWECYAQLISGSLIENAMPLKVLFEKSSFLISKGVAHKLIASTFKFIVTEKGPNFLNEIWKSSGLKLSDFMDPNEVDKFVDTNNLGILSGKDGTTSSVQNISFPEIGNKLRMFIKDCTSLDDIKSWVNANVGEGIKDKEFIKVLVTAVIENSVNHLKLDVDTLRRCFNLLLFYIDGNQEYELQCLYAIHSLVNKWEYPQGLLLKIFGSLYDESIISYEGFIAWRTNDGPAGQDRKGVAVKQLNSFFTQLCENDDEFTSDEELQK</sequence>
<dbReference type="SUPFAM" id="SSF48371">
    <property type="entry name" value="ARM repeat"/>
    <property type="match status" value="3"/>
</dbReference>
<feature type="domain" description="MI" evidence="8">
    <location>
        <begin position="1280"/>
        <end position="1402"/>
    </location>
</feature>
<evidence type="ECO:0000313" key="10">
    <source>
        <dbReference type="RefSeq" id="XP_017771077.1"/>
    </source>
</evidence>
<keyword evidence="4" id="KW-0810">Translation regulation</keyword>
<feature type="compositionally biased region" description="Polar residues" evidence="6">
    <location>
        <begin position="1076"/>
        <end position="1087"/>
    </location>
</feature>
<dbReference type="PROSITE" id="PS51366">
    <property type="entry name" value="MI"/>
    <property type="match status" value="1"/>
</dbReference>
<feature type="compositionally biased region" description="Low complexity" evidence="6">
    <location>
        <begin position="226"/>
        <end position="252"/>
    </location>
</feature>
<feature type="compositionally biased region" description="Polar residues" evidence="6">
    <location>
        <begin position="571"/>
        <end position="587"/>
    </location>
</feature>
<dbReference type="RefSeq" id="XP_017771077.1">
    <property type="nucleotide sequence ID" value="XM_017915588.1"/>
</dbReference>
<keyword evidence="9" id="KW-1185">Reference proteome</keyword>
<evidence type="ECO:0000259" key="7">
    <source>
        <dbReference type="PROSITE" id="PS51363"/>
    </source>
</evidence>
<accession>A0ABM1M927</accession>
<keyword evidence="2" id="KW-0396">Initiation factor</keyword>
<dbReference type="InterPro" id="IPR049485">
    <property type="entry name" value="eIF4G1-like_eIF4E-bd"/>
</dbReference>
<dbReference type="PROSITE" id="PS51363">
    <property type="entry name" value="W2"/>
    <property type="match status" value="1"/>
</dbReference>
<name>A0ABM1M927_NICVS</name>
<dbReference type="Gene3D" id="1.25.40.180">
    <property type="match status" value="3"/>
</dbReference>
<feature type="compositionally biased region" description="Pro residues" evidence="6">
    <location>
        <begin position="93"/>
        <end position="103"/>
    </location>
</feature>
<dbReference type="Pfam" id="PF02854">
    <property type="entry name" value="MIF4G"/>
    <property type="match status" value="1"/>
</dbReference>
<keyword evidence="5" id="KW-0648">Protein biosynthesis</keyword>
<dbReference type="GeneID" id="108558618"/>
<comment type="similarity">
    <text evidence="1">Belongs to the eukaryotic initiation factor 4G family.</text>
</comment>